<gene>
    <name evidence="2" type="ORF">C2S_4997</name>
</gene>
<feature type="region of interest" description="Disordered" evidence="1">
    <location>
        <begin position="190"/>
        <end position="305"/>
    </location>
</feature>
<protein>
    <recommendedName>
        <fullName evidence="4">Myb/SANT-like domain-containing protein</fullName>
    </recommendedName>
</protein>
<sequence>MSHLSPSTPLPSRPRSVRPSLQPDDSSQPPSSSQLPSSQSTSNRWTSQQHFLFMDLLLAAKRAQKLNSKKKAVLKPVFESFIAPLEEAFPAIKWDYRQVESRFTVIRDKYRVYQEMVNMTGSTENKDKGRVSISRQQEADLRQLYPRTAARIIKDGLGVDEHITVDAWHEIFSNDRPAGRFITEAGDDDAFARHQGMPPPTVERAVSPGGSEQEAVRNRYPAEANSEPSGDDLPEEVPVEELATQASQQVDDDEVDEPLPIPSSGPSQTPVTNRRKRTAATPIPPNDVIPFPRSKKKKTVRGSGSDIDDLKELFMKSQSSTHNHVISPRPVGAEDLQGAIRDCTELFMEDRGVDFVMKVTKWLRSDINNALVWNSFDNKEIKEALADSSI</sequence>
<proteinExistence type="predicted"/>
<feature type="compositionally biased region" description="Acidic residues" evidence="1">
    <location>
        <begin position="229"/>
        <end position="239"/>
    </location>
</feature>
<comment type="caution">
    <text evidence="2">The sequence shown here is derived from an EMBL/GenBank/DDBJ whole genome shotgun (WGS) entry which is preliminary data.</text>
</comment>
<evidence type="ECO:0008006" key="4">
    <source>
        <dbReference type="Google" id="ProtNLM"/>
    </source>
</evidence>
<name>A0A9Q9RHQ6_FUSFU</name>
<dbReference type="AlphaFoldDB" id="A0A9Q9RHQ6"/>
<feature type="compositionally biased region" description="Low complexity" evidence="1">
    <location>
        <begin position="13"/>
        <end position="40"/>
    </location>
</feature>
<evidence type="ECO:0000313" key="2">
    <source>
        <dbReference type="EMBL" id="VTT62741.1"/>
    </source>
</evidence>
<dbReference type="EMBL" id="CABFJX010000090">
    <property type="protein sequence ID" value="VTT62741.1"/>
    <property type="molecule type" value="Genomic_DNA"/>
</dbReference>
<dbReference type="Proteomes" id="UP000760494">
    <property type="component" value="Unassembled WGS sequence"/>
</dbReference>
<feature type="region of interest" description="Disordered" evidence="1">
    <location>
        <begin position="1"/>
        <end position="42"/>
    </location>
</feature>
<reference evidence="2" key="1">
    <citation type="submission" date="2019-05" db="EMBL/GenBank/DDBJ databases">
        <authorList>
            <person name="Piombo E."/>
        </authorList>
    </citation>
    <scope>NUCLEOTIDE SEQUENCE</scope>
    <source>
        <strain evidence="2">C2S</strain>
    </source>
</reference>
<accession>A0A9Q9RHQ6</accession>
<evidence type="ECO:0000313" key="3">
    <source>
        <dbReference type="Proteomes" id="UP000760494"/>
    </source>
</evidence>
<evidence type="ECO:0000256" key="1">
    <source>
        <dbReference type="SAM" id="MobiDB-lite"/>
    </source>
</evidence>
<organism evidence="2 3">
    <name type="scientific">Fusarium fujikuroi</name>
    <name type="common">Bakanae and foot rot disease fungus</name>
    <name type="synonym">Gibberella fujikuroi</name>
    <dbReference type="NCBI Taxonomy" id="5127"/>
    <lineage>
        <taxon>Eukaryota</taxon>
        <taxon>Fungi</taxon>
        <taxon>Dikarya</taxon>
        <taxon>Ascomycota</taxon>
        <taxon>Pezizomycotina</taxon>
        <taxon>Sordariomycetes</taxon>
        <taxon>Hypocreomycetidae</taxon>
        <taxon>Hypocreales</taxon>
        <taxon>Nectriaceae</taxon>
        <taxon>Fusarium</taxon>
        <taxon>Fusarium fujikuroi species complex</taxon>
    </lineage>
</organism>